<dbReference type="Pfam" id="PF22752">
    <property type="entry name" value="DUF488-N3i"/>
    <property type="match status" value="1"/>
</dbReference>
<evidence type="ECO:0000313" key="1">
    <source>
        <dbReference type="EMBL" id="MTD32302.1"/>
    </source>
</evidence>
<dbReference type="RefSeq" id="WP_230368648.1">
    <property type="nucleotide sequence ID" value="NZ_WLYX01000001.1"/>
</dbReference>
<gene>
    <name evidence="1" type="ORF">GKE73_00290</name>
</gene>
<organism evidence="1 2">
    <name type="scientific">Paludibacterium denitrificans</name>
    <dbReference type="NCBI Taxonomy" id="2675226"/>
    <lineage>
        <taxon>Bacteria</taxon>
        <taxon>Pseudomonadati</taxon>
        <taxon>Pseudomonadota</taxon>
        <taxon>Betaproteobacteria</taxon>
        <taxon>Neisseriales</taxon>
        <taxon>Chromobacteriaceae</taxon>
        <taxon>Paludibacterium</taxon>
    </lineage>
</organism>
<evidence type="ECO:0000313" key="2">
    <source>
        <dbReference type="Proteomes" id="UP000446658"/>
    </source>
</evidence>
<dbReference type="InterPro" id="IPR052552">
    <property type="entry name" value="YeaO-like"/>
</dbReference>
<keyword evidence="2" id="KW-1185">Reference proteome</keyword>
<name>A0A844G938_9NEIS</name>
<dbReference type="Proteomes" id="UP000446658">
    <property type="component" value="Unassembled WGS sequence"/>
</dbReference>
<reference evidence="1 2" key="1">
    <citation type="submission" date="2019-11" db="EMBL/GenBank/DDBJ databases">
        <title>Draft genome sequence of Paludibacterium sp. dN18-1.</title>
        <authorList>
            <person name="Im W.-T."/>
        </authorList>
    </citation>
    <scope>NUCLEOTIDE SEQUENCE [LARGE SCALE GENOMIC DNA]</scope>
    <source>
        <strain evidence="2">dN 18-1</strain>
    </source>
</reference>
<accession>A0A844G938</accession>
<dbReference type="EMBL" id="WLYX01000001">
    <property type="protein sequence ID" value="MTD32302.1"/>
    <property type="molecule type" value="Genomic_DNA"/>
</dbReference>
<proteinExistence type="predicted"/>
<dbReference type="AlphaFoldDB" id="A0A844G938"/>
<protein>
    <submittedName>
        <fullName evidence="1">DUF488 family protein</fullName>
    </submittedName>
</protein>
<sequence length="146" mass="16624">MVTRFQLLSVADYRQSHSNVFLVSSSRPAGLSRRSIAPAHWLPRVAPAEGLLAWLRRDENRWPYFCESYWADLAANPERWQPLINAAQQHGEVLLLHDIPMVEANPFLALAQFLDAQLATNDWLANAAMRVSPAHYATETIHEHEL</sequence>
<comment type="caution">
    <text evidence="1">The sequence shown here is derived from an EMBL/GenBank/DDBJ whole genome shotgun (WGS) entry which is preliminary data.</text>
</comment>